<sequence length="31" mass="3324">MPDPGDICVLGGDVWDVLVALRDVLRDVLDG</sequence>
<evidence type="ECO:0000313" key="1">
    <source>
        <dbReference type="EMBL" id="MBB4942821.1"/>
    </source>
</evidence>
<dbReference type="Proteomes" id="UP000534286">
    <property type="component" value="Unassembled WGS sequence"/>
</dbReference>
<name>A0A7W7S4K3_9ACTN</name>
<dbReference type="EMBL" id="JACHJU010000004">
    <property type="protein sequence ID" value="MBB4942821.1"/>
    <property type="molecule type" value="Genomic_DNA"/>
</dbReference>
<gene>
    <name evidence="1" type="ORF">FHR32_007221</name>
</gene>
<reference evidence="1 2" key="1">
    <citation type="submission" date="2020-08" db="EMBL/GenBank/DDBJ databases">
        <title>Sequencing the genomes of 1000 actinobacteria strains.</title>
        <authorList>
            <person name="Klenk H.-P."/>
        </authorList>
    </citation>
    <scope>NUCLEOTIDE SEQUENCE [LARGE SCALE GENOMIC DNA]</scope>
    <source>
        <strain evidence="1 2">DSM 43023</strain>
    </source>
</reference>
<evidence type="ECO:0000313" key="2">
    <source>
        <dbReference type="Proteomes" id="UP000534286"/>
    </source>
</evidence>
<proteinExistence type="predicted"/>
<keyword evidence="2" id="KW-1185">Reference proteome</keyword>
<accession>A0A7W7S4K3</accession>
<comment type="caution">
    <text evidence="1">The sequence shown here is derived from an EMBL/GenBank/DDBJ whole genome shotgun (WGS) entry which is preliminary data.</text>
</comment>
<dbReference type="AlphaFoldDB" id="A0A7W7S4K3"/>
<protein>
    <submittedName>
        <fullName evidence="1">Uncharacterized protein</fullName>
    </submittedName>
</protein>
<organism evidence="1 2">
    <name type="scientific">Streptosporangium album</name>
    <dbReference type="NCBI Taxonomy" id="47479"/>
    <lineage>
        <taxon>Bacteria</taxon>
        <taxon>Bacillati</taxon>
        <taxon>Actinomycetota</taxon>
        <taxon>Actinomycetes</taxon>
        <taxon>Streptosporangiales</taxon>
        <taxon>Streptosporangiaceae</taxon>
        <taxon>Streptosporangium</taxon>
    </lineage>
</organism>